<gene>
    <name evidence="8" type="ORF">LKD71_08655</name>
</gene>
<dbReference type="InterPro" id="IPR000849">
    <property type="entry name" value="Sugar_P_transporter"/>
</dbReference>
<dbReference type="Proteomes" id="UP001197875">
    <property type="component" value="Unassembled WGS sequence"/>
</dbReference>
<feature type="transmembrane region" description="Helical" evidence="6">
    <location>
        <begin position="108"/>
        <end position="129"/>
    </location>
</feature>
<dbReference type="GO" id="GO:0061513">
    <property type="term" value="F:glucose 6-phosphate:phosphate antiporter activity"/>
    <property type="evidence" value="ECO:0007669"/>
    <property type="project" value="TreeGrafter"/>
</dbReference>
<feature type="transmembrane region" description="Helical" evidence="6">
    <location>
        <begin position="298"/>
        <end position="317"/>
    </location>
</feature>
<dbReference type="AlphaFoldDB" id="A0AAE3DSR7"/>
<dbReference type="InterPro" id="IPR036259">
    <property type="entry name" value="MFS_trans_sf"/>
</dbReference>
<evidence type="ECO:0000313" key="9">
    <source>
        <dbReference type="Proteomes" id="UP001197875"/>
    </source>
</evidence>
<evidence type="ECO:0000259" key="7">
    <source>
        <dbReference type="PROSITE" id="PS50850"/>
    </source>
</evidence>
<dbReference type="SUPFAM" id="SSF103473">
    <property type="entry name" value="MFS general substrate transporter"/>
    <property type="match status" value="1"/>
</dbReference>
<name>A0AAE3DSR7_9FIRM</name>
<feature type="transmembrane region" description="Helical" evidence="6">
    <location>
        <begin position="360"/>
        <end position="383"/>
    </location>
</feature>
<dbReference type="PROSITE" id="PS50850">
    <property type="entry name" value="MFS"/>
    <property type="match status" value="1"/>
</dbReference>
<evidence type="ECO:0000313" key="8">
    <source>
        <dbReference type="EMBL" id="MCC2189872.1"/>
    </source>
</evidence>
<protein>
    <submittedName>
        <fullName evidence="8">MFS transporter</fullName>
    </submittedName>
</protein>
<evidence type="ECO:0000256" key="1">
    <source>
        <dbReference type="ARBA" id="ARBA00004651"/>
    </source>
</evidence>
<dbReference type="PIRSF" id="PIRSF002808">
    <property type="entry name" value="Hexose_phosphate_transp"/>
    <property type="match status" value="1"/>
</dbReference>
<keyword evidence="3 6" id="KW-0812">Transmembrane</keyword>
<dbReference type="RefSeq" id="WP_227615105.1">
    <property type="nucleotide sequence ID" value="NZ_JAJEPR010000012.1"/>
</dbReference>
<feature type="transmembrane region" description="Helical" evidence="6">
    <location>
        <begin position="141"/>
        <end position="167"/>
    </location>
</feature>
<dbReference type="PANTHER" id="PTHR43826:SF3">
    <property type="entry name" value="GLUCOSE-6-PHOSPHATE EXCHANGER SLC37A4"/>
    <property type="match status" value="1"/>
</dbReference>
<evidence type="ECO:0000256" key="2">
    <source>
        <dbReference type="ARBA" id="ARBA00022448"/>
    </source>
</evidence>
<sequence>MMKRMRRIESPKVARLLFLLCWFAYFTSYIGRLNYSSAMTEMIQGTILTKSQAGFISMVYFFAYGIGQLCNGILGDKFHPGKMIFTGLAIAAGANLCMGFAGGFQVMAVIWGINGYAQAMIWPPIIRIFAEMVSREQKMKFCVDIVSSQVLGTLASYLLAAGVMWLIGWRAVFGAAAICLGAMSVVWIIGFGKIENCGKDPERDAAEVDKRGKDSSVKTTAAGKTAWFGSGILMVLFPVIIHGMLKDGVTTWVPTYITETFFTSPAFSILVTTVLPIVNLSGAYVAQYLYKKCKNQEAMAAVCLFLVAVLALTGIWIGKDVSMILTVVLFALTTASMMGVNTLFVNLFPLRYEAMGKVSTVSGFMNCMAYVGTAVSTFTIGVLVEQKGWNVTIGSWVVMTFLALVVCMLGRKKFS</sequence>
<dbReference type="PANTHER" id="PTHR43826">
    <property type="entry name" value="GLUCOSE-6-PHOSPHATE EXCHANGER SLC37A4"/>
    <property type="match status" value="1"/>
</dbReference>
<dbReference type="Pfam" id="PF07690">
    <property type="entry name" value="MFS_1"/>
    <property type="match status" value="1"/>
</dbReference>
<dbReference type="Gene3D" id="1.20.1250.20">
    <property type="entry name" value="MFS general substrate transporter like domains"/>
    <property type="match status" value="2"/>
</dbReference>
<accession>A0AAE3DSR7</accession>
<feature type="transmembrane region" description="Helical" evidence="6">
    <location>
        <begin position="173"/>
        <end position="192"/>
    </location>
</feature>
<evidence type="ECO:0000256" key="5">
    <source>
        <dbReference type="ARBA" id="ARBA00023136"/>
    </source>
</evidence>
<keyword evidence="4 6" id="KW-1133">Transmembrane helix</keyword>
<dbReference type="EMBL" id="JAJEPR010000012">
    <property type="protein sequence ID" value="MCC2189872.1"/>
    <property type="molecule type" value="Genomic_DNA"/>
</dbReference>
<evidence type="ECO:0000256" key="4">
    <source>
        <dbReference type="ARBA" id="ARBA00022989"/>
    </source>
</evidence>
<dbReference type="GO" id="GO:0035435">
    <property type="term" value="P:phosphate ion transmembrane transport"/>
    <property type="evidence" value="ECO:0007669"/>
    <property type="project" value="TreeGrafter"/>
</dbReference>
<feature type="transmembrane region" description="Helical" evidence="6">
    <location>
        <begin position="83"/>
        <end position="102"/>
    </location>
</feature>
<feature type="transmembrane region" description="Helical" evidence="6">
    <location>
        <begin position="323"/>
        <end position="348"/>
    </location>
</feature>
<keyword evidence="2" id="KW-0813">Transport</keyword>
<keyword evidence="9" id="KW-1185">Reference proteome</keyword>
<evidence type="ECO:0000256" key="3">
    <source>
        <dbReference type="ARBA" id="ARBA00022692"/>
    </source>
</evidence>
<feature type="transmembrane region" description="Helical" evidence="6">
    <location>
        <begin position="226"/>
        <end position="245"/>
    </location>
</feature>
<keyword evidence="5 6" id="KW-0472">Membrane</keyword>
<comment type="subcellular location">
    <subcellularLocation>
        <location evidence="1">Cell membrane</location>
        <topology evidence="1">Multi-pass membrane protein</topology>
    </subcellularLocation>
</comment>
<feature type="transmembrane region" description="Helical" evidence="6">
    <location>
        <begin position="265"/>
        <end position="286"/>
    </location>
</feature>
<dbReference type="InterPro" id="IPR011701">
    <property type="entry name" value="MFS"/>
</dbReference>
<feature type="transmembrane region" description="Helical" evidence="6">
    <location>
        <begin position="52"/>
        <end position="71"/>
    </location>
</feature>
<dbReference type="InterPro" id="IPR051337">
    <property type="entry name" value="OPA_Antiporter"/>
</dbReference>
<feature type="transmembrane region" description="Helical" evidence="6">
    <location>
        <begin position="389"/>
        <end position="409"/>
    </location>
</feature>
<organism evidence="8 9">
    <name type="scientific">Fusicatenibacter faecihominis</name>
    <dbReference type="NCBI Taxonomy" id="2881276"/>
    <lineage>
        <taxon>Bacteria</taxon>
        <taxon>Bacillati</taxon>
        <taxon>Bacillota</taxon>
        <taxon>Clostridia</taxon>
        <taxon>Lachnospirales</taxon>
        <taxon>Lachnospiraceae</taxon>
        <taxon>Fusicatenibacter</taxon>
    </lineage>
</organism>
<comment type="caution">
    <text evidence="8">The sequence shown here is derived from an EMBL/GenBank/DDBJ whole genome shotgun (WGS) entry which is preliminary data.</text>
</comment>
<dbReference type="InterPro" id="IPR020846">
    <property type="entry name" value="MFS_dom"/>
</dbReference>
<feature type="domain" description="Major facilitator superfamily (MFS) profile" evidence="7">
    <location>
        <begin position="17"/>
        <end position="415"/>
    </location>
</feature>
<evidence type="ECO:0000256" key="6">
    <source>
        <dbReference type="SAM" id="Phobius"/>
    </source>
</evidence>
<reference evidence="8 9" key="1">
    <citation type="submission" date="2021-10" db="EMBL/GenBank/DDBJ databases">
        <title>Anaerobic single-cell dispensing facilitates the cultivation of human gut bacteria.</title>
        <authorList>
            <person name="Afrizal A."/>
        </authorList>
    </citation>
    <scope>NUCLEOTIDE SEQUENCE [LARGE SCALE GENOMIC DNA]</scope>
    <source>
        <strain evidence="8 9">CLA-AA-H277</strain>
    </source>
</reference>
<proteinExistence type="predicted"/>
<dbReference type="GO" id="GO:0005886">
    <property type="term" value="C:plasma membrane"/>
    <property type="evidence" value="ECO:0007669"/>
    <property type="project" value="UniProtKB-SubCell"/>
</dbReference>